<proteinExistence type="predicted"/>
<dbReference type="AlphaFoldDB" id="A0A0E9W321"/>
<sequence>MVCSFFKEKIVFVLFLFFVFLMGKISRRPLTFLLLVFSYCLIFNIK</sequence>
<dbReference type="EMBL" id="GBXM01023861">
    <property type="protein sequence ID" value="JAH84716.1"/>
    <property type="molecule type" value="Transcribed_RNA"/>
</dbReference>
<protein>
    <submittedName>
        <fullName evidence="1">Uncharacterized protein</fullName>
    </submittedName>
</protein>
<accession>A0A0E9W321</accession>
<reference evidence="1" key="1">
    <citation type="submission" date="2014-11" db="EMBL/GenBank/DDBJ databases">
        <authorList>
            <person name="Amaro Gonzalez C."/>
        </authorList>
    </citation>
    <scope>NUCLEOTIDE SEQUENCE</scope>
</reference>
<organism evidence="1">
    <name type="scientific">Anguilla anguilla</name>
    <name type="common">European freshwater eel</name>
    <name type="synonym">Muraena anguilla</name>
    <dbReference type="NCBI Taxonomy" id="7936"/>
    <lineage>
        <taxon>Eukaryota</taxon>
        <taxon>Metazoa</taxon>
        <taxon>Chordata</taxon>
        <taxon>Craniata</taxon>
        <taxon>Vertebrata</taxon>
        <taxon>Euteleostomi</taxon>
        <taxon>Actinopterygii</taxon>
        <taxon>Neopterygii</taxon>
        <taxon>Teleostei</taxon>
        <taxon>Anguilliformes</taxon>
        <taxon>Anguillidae</taxon>
        <taxon>Anguilla</taxon>
    </lineage>
</organism>
<reference evidence="1" key="2">
    <citation type="journal article" date="2015" name="Fish Shellfish Immunol.">
        <title>Early steps in the European eel (Anguilla anguilla)-Vibrio vulnificus interaction in the gills: Role of the RtxA13 toxin.</title>
        <authorList>
            <person name="Callol A."/>
            <person name="Pajuelo D."/>
            <person name="Ebbesson L."/>
            <person name="Teles M."/>
            <person name="MacKenzie S."/>
            <person name="Amaro C."/>
        </authorList>
    </citation>
    <scope>NUCLEOTIDE SEQUENCE</scope>
</reference>
<evidence type="ECO:0000313" key="1">
    <source>
        <dbReference type="EMBL" id="JAH84716.1"/>
    </source>
</evidence>
<name>A0A0E9W321_ANGAN</name>